<gene>
    <name evidence="1" type="ORF">M094_1141</name>
</gene>
<protein>
    <submittedName>
        <fullName evidence="1">Uncharacterized protein</fullName>
    </submittedName>
</protein>
<proteinExistence type="predicted"/>
<dbReference type="EMBL" id="JNHN01000174">
    <property type="protein sequence ID" value="KDS50216.1"/>
    <property type="molecule type" value="Genomic_DNA"/>
</dbReference>
<accession>A0A078S0J0</accession>
<dbReference type="AlphaFoldDB" id="A0A078S0J0"/>
<comment type="caution">
    <text evidence="1">The sequence shown here is derived from an EMBL/GenBank/DDBJ whole genome shotgun (WGS) entry which is preliminary data.</text>
</comment>
<name>A0A078S0J0_BACUN</name>
<organism evidence="1 2">
    <name type="scientific">Bacteroides uniformis str. 3978 T3 ii</name>
    <dbReference type="NCBI Taxonomy" id="1339349"/>
    <lineage>
        <taxon>Bacteria</taxon>
        <taxon>Pseudomonadati</taxon>
        <taxon>Bacteroidota</taxon>
        <taxon>Bacteroidia</taxon>
        <taxon>Bacteroidales</taxon>
        <taxon>Bacteroidaceae</taxon>
        <taxon>Bacteroides</taxon>
    </lineage>
</organism>
<dbReference type="Proteomes" id="UP000028013">
    <property type="component" value="Unassembled WGS sequence"/>
</dbReference>
<evidence type="ECO:0000313" key="2">
    <source>
        <dbReference type="Proteomes" id="UP000028013"/>
    </source>
</evidence>
<sequence>MVIKNFICNIHRTFAPDISSVCPLCIMHSVQTDDVFS</sequence>
<reference evidence="1 2" key="1">
    <citation type="submission" date="2014-04" db="EMBL/GenBank/DDBJ databases">
        <authorList>
            <person name="Sears C."/>
            <person name="Carroll K."/>
            <person name="Sack B.R."/>
            <person name="Qadri F."/>
            <person name="Myers L.L."/>
            <person name="Chung G.-T."/>
            <person name="Escheverria P."/>
            <person name="Fraser C.M."/>
            <person name="Sadzewicz L."/>
            <person name="Shefchek K.A."/>
            <person name="Tallon L."/>
            <person name="Das S.P."/>
            <person name="Daugherty S."/>
            <person name="Mongodin E.F."/>
        </authorList>
    </citation>
    <scope>NUCLEOTIDE SEQUENCE [LARGE SCALE GENOMIC DNA]</scope>
    <source>
        <strain evidence="1 2">3978 T3 ii</strain>
    </source>
</reference>
<evidence type="ECO:0000313" key="1">
    <source>
        <dbReference type="EMBL" id="KDS50216.1"/>
    </source>
</evidence>